<dbReference type="Gene3D" id="2.60.120.10">
    <property type="entry name" value="Jelly Rolls"/>
    <property type="match status" value="1"/>
</dbReference>
<dbReference type="CDD" id="cd00038">
    <property type="entry name" value="CAP_ED"/>
    <property type="match status" value="1"/>
</dbReference>
<keyword evidence="3" id="KW-1185">Reference proteome</keyword>
<dbReference type="SUPFAM" id="SSF51206">
    <property type="entry name" value="cAMP-binding domain-like"/>
    <property type="match status" value="1"/>
</dbReference>
<dbReference type="EMBL" id="JAPDNS010000002">
    <property type="protein sequence ID" value="MCW3487263.1"/>
    <property type="molecule type" value="Genomic_DNA"/>
</dbReference>
<comment type="caution">
    <text evidence="2">The sequence shown here is derived from an EMBL/GenBank/DDBJ whole genome shotgun (WGS) entry which is preliminary data.</text>
</comment>
<dbReference type="InterPro" id="IPR014710">
    <property type="entry name" value="RmlC-like_jellyroll"/>
</dbReference>
<dbReference type="Proteomes" id="UP001207742">
    <property type="component" value="Unassembled WGS sequence"/>
</dbReference>
<dbReference type="Pfam" id="PF00027">
    <property type="entry name" value="cNMP_binding"/>
    <property type="match status" value="1"/>
</dbReference>
<evidence type="ECO:0000313" key="2">
    <source>
        <dbReference type="EMBL" id="MCW3487263.1"/>
    </source>
</evidence>
<sequence>MMHTALIRAIENIIPLTAAEQTFIAGLFVPKKFKKGAFFLQEGQVCKTVGFITKGLLRYYTISDTGEEQTYEFGKENEFTCNYESFLDHSASSKNIQCIEACEILTISYDHLQLLYEQVKEGQKFGRLICEYLYVNAIRKITSLYTDAPEQRYLHFVAHYPDLQQRIPQYHLSSFVGVKPPSLSRIRKRLATG</sequence>
<dbReference type="RefSeq" id="WP_264734073.1">
    <property type="nucleotide sequence ID" value="NZ_JAPDNR010000001.1"/>
</dbReference>
<evidence type="ECO:0000313" key="3">
    <source>
        <dbReference type="Proteomes" id="UP001207742"/>
    </source>
</evidence>
<protein>
    <submittedName>
        <fullName evidence="2">Crp/Fnr family transcriptional regulator</fullName>
    </submittedName>
</protein>
<proteinExistence type="predicted"/>
<evidence type="ECO:0000259" key="1">
    <source>
        <dbReference type="Pfam" id="PF00027"/>
    </source>
</evidence>
<organism evidence="2 3">
    <name type="scientific">Chitinophaga nivalis</name>
    <dbReference type="NCBI Taxonomy" id="2991709"/>
    <lineage>
        <taxon>Bacteria</taxon>
        <taxon>Pseudomonadati</taxon>
        <taxon>Bacteroidota</taxon>
        <taxon>Chitinophagia</taxon>
        <taxon>Chitinophagales</taxon>
        <taxon>Chitinophagaceae</taxon>
        <taxon>Chitinophaga</taxon>
    </lineage>
</organism>
<gene>
    <name evidence="2" type="ORF">OL497_25420</name>
</gene>
<dbReference type="InterPro" id="IPR000595">
    <property type="entry name" value="cNMP-bd_dom"/>
</dbReference>
<name>A0ABT3ITG1_9BACT</name>
<reference evidence="2 3" key="1">
    <citation type="submission" date="2022-10" db="EMBL/GenBank/DDBJ databases">
        <title>Chitinophaga nivalis PC15 sp. nov., isolated from Pyeongchang county, South Korea.</title>
        <authorList>
            <person name="Trinh H.N."/>
        </authorList>
    </citation>
    <scope>NUCLEOTIDE SEQUENCE [LARGE SCALE GENOMIC DNA]</scope>
    <source>
        <strain evidence="2 3">PC14</strain>
    </source>
</reference>
<accession>A0ABT3ITG1</accession>
<feature type="domain" description="Cyclic nucleotide-binding" evidence="1">
    <location>
        <begin position="31"/>
        <end position="117"/>
    </location>
</feature>
<dbReference type="InterPro" id="IPR018490">
    <property type="entry name" value="cNMP-bd_dom_sf"/>
</dbReference>